<sequence length="77" mass="8671">MNCRETMGLVVVNDALLDGTIGLHPFLAAWVFGIFFKWHYRIETACKQGLITVTVFLACLERIMDSIAAALRGFWHA</sequence>
<dbReference type="Proteomes" id="UP001055879">
    <property type="component" value="Linkage Group LG04"/>
</dbReference>
<organism evidence="1 2">
    <name type="scientific">Arctium lappa</name>
    <name type="common">Greater burdock</name>
    <name type="synonym">Lappa major</name>
    <dbReference type="NCBI Taxonomy" id="4217"/>
    <lineage>
        <taxon>Eukaryota</taxon>
        <taxon>Viridiplantae</taxon>
        <taxon>Streptophyta</taxon>
        <taxon>Embryophyta</taxon>
        <taxon>Tracheophyta</taxon>
        <taxon>Spermatophyta</taxon>
        <taxon>Magnoliopsida</taxon>
        <taxon>eudicotyledons</taxon>
        <taxon>Gunneridae</taxon>
        <taxon>Pentapetalae</taxon>
        <taxon>asterids</taxon>
        <taxon>campanulids</taxon>
        <taxon>Asterales</taxon>
        <taxon>Asteraceae</taxon>
        <taxon>Carduoideae</taxon>
        <taxon>Cardueae</taxon>
        <taxon>Arctiinae</taxon>
        <taxon>Arctium</taxon>
    </lineage>
</organism>
<dbReference type="EMBL" id="CM042050">
    <property type="protein sequence ID" value="KAI3733706.1"/>
    <property type="molecule type" value="Genomic_DNA"/>
</dbReference>
<reference evidence="1 2" key="2">
    <citation type="journal article" date="2022" name="Mol. Ecol. Resour.">
        <title>The genomes of chicory, endive, great burdock and yacon provide insights into Asteraceae paleo-polyploidization history and plant inulin production.</title>
        <authorList>
            <person name="Fan W."/>
            <person name="Wang S."/>
            <person name="Wang H."/>
            <person name="Wang A."/>
            <person name="Jiang F."/>
            <person name="Liu H."/>
            <person name="Zhao H."/>
            <person name="Xu D."/>
            <person name="Zhang Y."/>
        </authorList>
    </citation>
    <scope>NUCLEOTIDE SEQUENCE [LARGE SCALE GENOMIC DNA]</scope>
    <source>
        <strain evidence="2">cv. Niubang</strain>
    </source>
</reference>
<reference evidence="2" key="1">
    <citation type="journal article" date="2022" name="Mol. Ecol. Resour.">
        <title>The genomes of chicory, endive, great burdock and yacon provide insights into Asteraceae palaeo-polyploidization history and plant inulin production.</title>
        <authorList>
            <person name="Fan W."/>
            <person name="Wang S."/>
            <person name="Wang H."/>
            <person name="Wang A."/>
            <person name="Jiang F."/>
            <person name="Liu H."/>
            <person name="Zhao H."/>
            <person name="Xu D."/>
            <person name="Zhang Y."/>
        </authorList>
    </citation>
    <scope>NUCLEOTIDE SEQUENCE [LARGE SCALE GENOMIC DNA]</scope>
    <source>
        <strain evidence="2">cv. Niubang</strain>
    </source>
</reference>
<name>A0ACB9CHI2_ARCLA</name>
<gene>
    <name evidence="1" type="ORF">L6452_13158</name>
</gene>
<keyword evidence="2" id="KW-1185">Reference proteome</keyword>
<evidence type="ECO:0000313" key="1">
    <source>
        <dbReference type="EMBL" id="KAI3733706.1"/>
    </source>
</evidence>
<proteinExistence type="predicted"/>
<accession>A0ACB9CHI2</accession>
<comment type="caution">
    <text evidence="1">The sequence shown here is derived from an EMBL/GenBank/DDBJ whole genome shotgun (WGS) entry which is preliminary data.</text>
</comment>
<protein>
    <submittedName>
        <fullName evidence="1">Uncharacterized protein</fullName>
    </submittedName>
</protein>
<evidence type="ECO:0000313" key="2">
    <source>
        <dbReference type="Proteomes" id="UP001055879"/>
    </source>
</evidence>